<accession>A0A8J3N5G9</accession>
<evidence type="ECO:0000259" key="3">
    <source>
        <dbReference type="Pfam" id="PF13439"/>
    </source>
</evidence>
<keyword evidence="1 4" id="KW-0808">Transferase</keyword>
<dbReference type="PANTHER" id="PTHR46401">
    <property type="entry name" value="GLYCOSYLTRANSFERASE WBBK-RELATED"/>
    <property type="match status" value="1"/>
</dbReference>
<dbReference type="EMBL" id="BNJK01000001">
    <property type="protein sequence ID" value="GHO95147.1"/>
    <property type="molecule type" value="Genomic_DNA"/>
</dbReference>
<dbReference type="FunFam" id="3.40.50.2000:FF:000119">
    <property type="entry name" value="Glycosyl transferase group 1"/>
    <property type="match status" value="1"/>
</dbReference>
<protein>
    <submittedName>
        <fullName evidence="4">Glycosyl transferase family 1</fullName>
    </submittedName>
</protein>
<organism evidence="4 5">
    <name type="scientific">Reticulibacter mediterranei</name>
    <dbReference type="NCBI Taxonomy" id="2778369"/>
    <lineage>
        <taxon>Bacteria</taxon>
        <taxon>Bacillati</taxon>
        <taxon>Chloroflexota</taxon>
        <taxon>Ktedonobacteria</taxon>
        <taxon>Ktedonobacterales</taxon>
        <taxon>Reticulibacteraceae</taxon>
        <taxon>Reticulibacter</taxon>
    </lineage>
</organism>
<feature type="domain" description="Glycosyltransferase subfamily 4-like N-terminal" evidence="3">
    <location>
        <begin position="16"/>
        <end position="174"/>
    </location>
</feature>
<reference evidence="4" key="1">
    <citation type="submission" date="2020-10" db="EMBL/GenBank/DDBJ databases">
        <title>Taxonomic study of unclassified bacteria belonging to the class Ktedonobacteria.</title>
        <authorList>
            <person name="Yabe S."/>
            <person name="Wang C.M."/>
            <person name="Zheng Y."/>
            <person name="Sakai Y."/>
            <person name="Cavaletti L."/>
            <person name="Monciardini P."/>
            <person name="Donadio S."/>
        </authorList>
    </citation>
    <scope>NUCLEOTIDE SEQUENCE</scope>
    <source>
        <strain evidence="4">ID150040</strain>
    </source>
</reference>
<evidence type="ECO:0000313" key="4">
    <source>
        <dbReference type="EMBL" id="GHO95147.1"/>
    </source>
</evidence>
<dbReference type="CDD" id="cd03809">
    <property type="entry name" value="GT4_MtfB-like"/>
    <property type="match status" value="1"/>
</dbReference>
<comment type="caution">
    <text evidence="4">The sequence shown here is derived from an EMBL/GenBank/DDBJ whole genome shotgun (WGS) entry which is preliminary data.</text>
</comment>
<dbReference type="SUPFAM" id="SSF53756">
    <property type="entry name" value="UDP-Glycosyltransferase/glycogen phosphorylase"/>
    <property type="match status" value="1"/>
</dbReference>
<dbReference type="AlphaFoldDB" id="A0A8J3N5G9"/>
<dbReference type="Gene3D" id="3.40.50.2000">
    <property type="entry name" value="Glycogen Phosphorylase B"/>
    <property type="match status" value="2"/>
</dbReference>
<gene>
    <name evidence="4" type="ORF">KSF_051950</name>
</gene>
<sequence length="391" mass="43540">MKIGINAMFFQYPATGSGQYMMHLLQALSEIDTENDYVLLGPQEFEEVRNTNSPNFPYQVQPVPGFAQSNENVEKLLWEQVTGPAAARKAGVDVFHVPYFAPPLLPRTPTVVTVHDVIPMRLPAYQPDAKVKAYMSLVSRAARNAKLIITVSQHAKQDIIDALKIPEERIRVIYEAAGDEYQPVQDPAALAAARARYDVGERYIFYLGGLDQRKNVPQLVRAFAHLYRQIGDPNLQLLIAGNPDKHKGPLFPDPRPVAADLGMSGQIVYRFIEEEDKPAMYSGASAFVFPSLYEGFGLDPLEAMSCGAPVVCSNRTSLPEVVGDAAITVDPENIQELVAAMRRVLTDPELQNDLRARSLQRAAQFSWQKAAQETIAVYEETLQRAKNQKKR</sequence>
<dbReference type="Pfam" id="PF00534">
    <property type="entry name" value="Glycos_transf_1"/>
    <property type="match status" value="1"/>
</dbReference>
<evidence type="ECO:0000313" key="5">
    <source>
        <dbReference type="Proteomes" id="UP000597444"/>
    </source>
</evidence>
<feature type="domain" description="Glycosyl transferase family 1" evidence="2">
    <location>
        <begin position="199"/>
        <end position="357"/>
    </location>
</feature>
<dbReference type="InterPro" id="IPR001296">
    <property type="entry name" value="Glyco_trans_1"/>
</dbReference>
<evidence type="ECO:0000256" key="1">
    <source>
        <dbReference type="ARBA" id="ARBA00022679"/>
    </source>
</evidence>
<proteinExistence type="predicted"/>
<dbReference type="InterPro" id="IPR028098">
    <property type="entry name" value="Glyco_trans_4-like_N"/>
</dbReference>
<dbReference type="Proteomes" id="UP000597444">
    <property type="component" value="Unassembled WGS sequence"/>
</dbReference>
<name>A0A8J3N5G9_9CHLR</name>
<dbReference type="GO" id="GO:0009103">
    <property type="term" value="P:lipopolysaccharide biosynthetic process"/>
    <property type="evidence" value="ECO:0007669"/>
    <property type="project" value="TreeGrafter"/>
</dbReference>
<dbReference type="GO" id="GO:0016757">
    <property type="term" value="F:glycosyltransferase activity"/>
    <property type="evidence" value="ECO:0007669"/>
    <property type="project" value="InterPro"/>
</dbReference>
<keyword evidence="5" id="KW-1185">Reference proteome</keyword>
<dbReference type="RefSeq" id="WP_220205848.1">
    <property type="nucleotide sequence ID" value="NZ_BNJK01000001.1"/>
</dbReference>
<evidence type="ECO:0000259" key="2">
    <source>
        <dbReference type="Pfam" id="PF00534"/>
    </source>
</evidence>
<dbReference type="PANTHER" id="PTHR46401:SF2">
    <property type="entry name" value="GLYCOSYLTRANSFERASE WBBK-RELATED"/>
    <property type="match status" value="1"/>
</dbReference>
<dbReference type="Pfam" id="PF13439">
    <property type="entry name" value="Glyco_transf_4"/>
    <property type="match status" value="1"/>
</dbReference>